<feature type="domain" description="Rieske" evidence="10">
    <location>
        <begin position="52"/>
        <end position="137"/>
    </location>
</feature>
<dbReference type="PROSITE" id="PS51257">
    <property type="entry name" value="PROKAR_LIPOPROTEIN"/>
    <property type="match status" value="1"/>
</dbReference>
<evidence type="ECO:0000256" key="3">
    <source>
        <dbReference type="ARBA" id="ARBA00022714"/>
    </source>
</evidence>
<comment type="caution">
    <text evidence="11">The sequence shown here is derived from an EMBL/GenBank/DDBJ whole genome shotgun (WGS) entry which is preliminary data.</text>
</comment>
<evidence type="ECO:0000256" key="7">
    <source>
        <dbReference type="ARBA" id="ARBA00023157"/>
    </source>
</evidence>
<dbReference type="InterPro" id="IPR014349">
    <property type="entry name" value="Rieske_Fe-S_prot"/>
</dbReference>
<dbReference type="PROSITE" id="PS51318">
    <property type="entry name" value="TAT"/>
    <property type="match status" value="1"/>
</dbReference>
<comment type="function">
    <text evidence="1">Iron-sulfur subunit of the cytochrome bc1 complex, an essential component of the respiratory electron transport chain required for ATP synthesis. The bc1 complex catalyzes the oxidation of menaquinol and the reduction of cytochrome c in the respiratory chain. The bc1 complex operates through a Q-cycle mechanism that couples electron transfer to generation of the proton gradient that drives ATP synthesis.</text>
</comment>
<dbReference type="Proteomes" id="UP001596139">
    <property type="component" value="Unassembled WGS sequence"/>
</dbReference>
<dbReference type="PROSITE" id="PS51296">
    <property type="entry name" value="RIESKE"/>
    <property type="match status" value="1"/>
</dbReference>
<keyword evidence="4" id="KW-0479">Metal-binding</keyword>
<name>A0ABW1MLH4_9ACTN</name>
<dbReference type="InterPro" id="IPR017941">
    <property type="entry name" value="Rieske_2Fe-2S"/>
</dbReference>
<evidence type="ECO:0000313" key="11">
    <source>
        <dbReference type="EMBL" id="MFC6064555.1"/>
    </source>
</evidence>
<proteinExistence type="predicted"/>
<keyword evidence="12" id="KW-1185">Reference proteome</keyword>
<comment type="cofactor">
    <cofactor evidence="9">
        <name>[2Fe-2S] cluster</name>
        <dbReference type="ChEBI" id="CHEBI:190135"/>
    </cofactor>
</comment>
<dbReference type="Gene3D" id="2.102.10.10">
    <property type="entry name" value="Rieske [2Fe-2S] iron-sulphur domain"/>
    <property type="match status" value="1"/>
</dbReference>
<dbReference type="InterPro" id="IPR005805">
    <property type="entry name" value="Rieske_Fe-S_prot_C"/>
</dbReference>
<reference evidence="12" key="1">
    <citation type="journal article" date="2019" name="Int. J. Syst. Evol. Microbiol.">
        <title>The Global Catalogue of Microorganisms (GCM) 10K type strain sequencing project: providing services to taxonomists for standard genome sequencing and annotation.</title>
        <authorList>
            <consortium name="The Broad Institute Genomics Platform"/>
            <consortium name="The Broad Institute Genome Sequencing Center for Infectious Disease"/>
            <person name="Wu L."/>
            <person name="Ma J."/>
        </authorList>
    </citation>
    <scope>NUCLEOTIDE SEQUENCE [LARGE SCALE GENOMIC DNA]</scope>
    <source>
        <strain evidence="12">CGMCC 1.15180</strain>
    </source>
</reference>
<evidence type="ECO:0000313" key="12">
    <source>
        <dbReference type="Proteomes" id="UP001596139"/>
    </source>
</evidence>
<evidence type="ECO:0000256" key="2">
    <source>
        <dbReference type="ARBA" id="ARBA00015816"/>
    </source>
</evidence>
<evidence type="ECO:0000256" key="6">
    <source>
        <dbReference type="ARBA" id="ARBA00023014"/>
    </source>
</evidence>
<gene>
    <name evidence="11" type="ORF">ACFP4F_18645</name>
</gene>
<evidence type="ECO:0000256" key="1">
    <source>
        <dbReference type="ARBA" id="ARBA00002494"/>
    </source>
</evidence>
<dbReference type="SUPFAM" id="SSF50022">
    <property type="entry name" value="ISP domain"/>
    <property type="match status" value="1"/>
</dbReference>
<evidence type="ECO:0000256" key="9">
    <source>
        <dbReference type="ARBA" id="ARBA00034078"/>
    </source>
</evidence>
<dbReference type="InterPro" id="IPR036922">
    <property type="entry name" value="Rieske_2Fe-2S_sf"/>
</dbReference>
<evidence type="ECO:0000259" key="10">
    <source>
        <dbReference type="PROSITE" id="PS51296"/>
    </source>
</evidence>
<dbReference type="InterPro" id="IPR006311">
    <property type="entry name" value="TAT_signal"/>
</dbReference>
<evidence type="ECO:0000256" key="8">
    <source>
        <dbReference type="ARBA" id="ARBA00029586"/>
    </source>
</evidence>
<dbReference type="PANTHER" id="PTHR10134">
    <property type="entry name" value="CYTOCHROME B-C1 COMPLEX SUBUNIT RIESKE, MITOCHONDRIAL"/>
    <property type="match status" value="1"/>
</dbReference>
<accession>A0ABW1MLH4</accession>
<sequence>MSEPLHRRTVLRGAALAGIACVGAAACSAGGSASGSAPKAPTQETELGAADAIPVGGAKLYPEEKLVVSQPVKGEFKCFSSVCTHAGAVLNKLDKEVATCPLHGSRFDVATGKPVHGPATSPLEEIPVKVKGGKLIAG</sequence>
<keyword evidence="6" id="KW-0411">Iron-sulfur</keyword>
<organism evidence="11 12">
    <name type="scientific">Streptomyces ochraceiscleroticus</name>
    <dbReference type="NCBI Taxonomy" id="47761"/>
    <lineage>
        <taxon>Bacteria</taxon>
        <taxon>Bacillati</taxon>
        <taxon>Actinomycetota</taxon>
        <taxon>Actinomycetes</taxon>
        <taxon>Kitasatosporales</taxon>
        <taxon>Streptomycetaceae</taxon>
        <taxon>Streptomyces</taxon>
    </lineage>
</organism>
<evidence type="ECO:0000256" key="4">
    <source>
        <dbReference type="ARBA" id="ARBA00022723"/>
    </source>
</evidence>
<protein>
    <recommendedName>
        <fullName evidence="2">Cytochrome bc1 complex Rieske iron-sulfur subunit</fullName>
    </recommendedName>
    <alternativeName>
        <fullName evidence="8">Cytochrome bc1 reductase complex subunit QcrA</fullName>
    </alternativeName>
</protein>
<keyword evidence="3" id="KW-0001">2Fe-2S</keyword>
<dbReference type="CDD" id="cd03467">
    <property type="entry name" value="Rieske"/>
    <property type="match status" value="1"/>
</dbReference>
<dbReference type="EMBL" id="JBHSPX010000005">
    <property type="protein sequence ID" value="MFC6064555.1"/>
    <property type="molecule type" value="Genomic_DNA"/>
</dbReference>
<keyword evidence="5" id="KW-0408">Iron</keyword>
<evidence type="ECO:0000256" key="5">
    <source>
        <dbReference type="ARBA" id="ARBA00023004"/>
    </source>
</evidence>
<dbReference type="Pfam" id="PF00355">
    <property type="entry name" value="Rieske"/>
    <property type="match status" value="1"/>
</dbReference>
<dbReference type="RefSeq" id="WP_031065301.1">
    <property type="nucleotide sequence ID" value="NZ_JBHSPX010000005.1"/>
</dbReference>
<keyword evidence="7" id="KW-1015">Disulfide bond</keyword>
<dbReference type="PRINTS" id="PR00162">
    <property type="entry name" value="RIESKE"/>
</dbReference>